<dbReference type="PROSITE" id="PS51193">
    <property type="entry name" value="HELICASE_ATP_BIND_2"/>
    <property type="match status" value="1"/>
</dbReference>
<evidence type="ECO:0000256" key="9">
    <source>
        <dbReference type="ARBA" id="ARBA00023014"/>
    </source>
</evidence>
<dbReference type="GO" id="GO:0003677">
    <property type="term" value="F:DNA binding"/>
    <property type="evidence" value="ECO:0007669"/>
    <property type="project" value="UniProtKB-KW"/>
</dbReference>
<accession>A0A3R8JMI4</accession>
<evidence type="ECO:0000256" key="12">
    <source>
        <dbReference type="ARBA" id="ARBA00023235"/>
    </source>
</evidence>
<evidence type="ECO:0000256" key="13">
    <source>
        <dbReference type="ARBA" id="ARBA00038058"/>
    </source>
</evidence>
<dbReference type="Proteomes" id="UP000274920">
    <property type="component" value="Unassembled WGS sequence"/>
</dbReference>
<evidence type="ECO:0000256" key="7">
    <source>
        <dbReference type="ARBA" id="ARBA00022840"/>
    </source>
</evidence>
<evidence type="ECO:0000259" key="14">
    <source>
        <dbReference type="PROSITE" id="PS51193"/>
    </source>
</evidence>
<dbReference type="InterPro" id="IPR010614">
    <property type="entry name" value="RAD3-like_helicase_DEAD"/>
</dbReference>
<dbReference type="PANTHER" id="PTHR11472:SF34">
    <property type="entry name" value="REGULATOR OF TELOMERE ELONGATION HELICASE 1"/>
    <property type="match status" value="1"/>
</dbReference>
<dbReference type="InterPro" id="IPR011604">
    <property type="entry name" value="PDDEXK-like_dom_sf"/>
</dbReference>
<keyword evidence="1" id="KW-0004">4Fe-4S</keyword>
<proteinExistence type="inferred from homology"/>
<reference evidence="15" key="1">
    <citation type="submission" date="2018-10" db="EMBL/GenBank/DDBJ databases">
        <title>Schaedlerella arabinophila gen. nov. sp. nov., isolated from the mouse intestinal tract and comparative analysis with the genome of the closely related altered Schaedler flora strain ASF502.</title>
        <authorList>
            <person name="Miyake S."/>
            <person name="Soh M."/>
            <person name="Seedorf H."/>
        </authorList>
    </citation>
    <scope>NUCLEOTIDE SEQUENCE [LARGE SCALE GENOMIC DNA]</scope>
    <source>
        <strain evidence="15">DSM 106076</strain>
    </source>
</reference>
<dbReference type="Gene3D" id="3.90.320.10">
    <property type="match status" value="1"/>
</dbReference>
<keyword evidence="6 15" id="KW-0347">Helicase</keyword>
<dbReference type="Pfam" id="PF00270">
    <property type="entry name" value="DEAD"/>
    <property type="match status" value="1"/>
</dbReference>
<dbReference type="Pfam" id="PF06733">
    <property type="entry name" value="DEAD_2"/>
    <property type="match status" value="1"/>
</dbReference>
<evidence type="ECO:0000256" key="2">
    <source>
        <dbReference type="ARBA" id="ARBA00022723"/>
    </source>
</evidence>
<evidence type="ECO:0000256" key="11">
    <source>
        <dbReference type="ARBA" id="ARBA00023204"/>
    </source>
</evidence>
<evidence type="ECO:0000256" key="4">
    <source>
        <dbReference type="ARBA" id="ARBA00022763"/>
    </source>
</evidence>
<dbReference type="GO" id="GO:0046872">
    <property type="term" value="F:metal ion binding"/>
    <property type="evidence" value="ECO:0007669"/>
    <property type="project" value="UniProtKB-KW"/>
</dbReference>
<sequence length="808" mass="93131">MEQTVKISVRNLVEFILREGDIDNRMAGSMERDAMQQGSRIHRKIQRRMGSAYRAEVLLKIQCPCEGFILQVEGRADGILTEEGQTVIDEIKGVMRDLELVREPVGVHLAQAKCYAYIYASQNGLDAVGVQMTYCNLETEEIKRFRQQYGLKELEGWFGDLVHAYEKWAGFQIAWKKERNASIRRTEFPFPYRAGQRDLAASVYRTILRQKKLFIQAPTGVGKTMAVLFPAVRAMGEELGEKIFYLTAKTITRTVAEQAFQTLRSRGLQFKVITLTAKEKICFCEETECNPDACPYAKGHYDRVNDAVFDLINKGCELTRGVLEAQAKEYQVCPFEMALDVSLWVDAVICDYNYVFDPNAHLKRFFSEGNKGGYLFLIDEAHNLVERGREMYSAEIYKEEVLRIKRLVKTEAPVLAKRLEECNRQLLEMKRECENYTILMKEAAGLQENPGFAKGEGGCQVVDSVSHVSLKLMNVFAELERYLEECQDQGKREEVLDFYFQVRDFLNIYEILDENYTVYAELERQGHFKLKLLCVNPAANLQKYLEQGNSTVFFSATLLPIHYYKKLLSVETDDYAVYAESTFPEKNRLLLLGTDVSTRYTLRGKEMYCRIARYILETIRAKRGNYMIFFPSYRFMEDVYEAFRGEAAEEDDIECVLQSQYMGEEAREIFLETFEEERDNSLAGFCVMGGIFSEGIDLTKDRLIGAVIVGTGLPQVCNDREILRACFDSRKLSGFDYAYLYPGMNKVLQSAGRVIRTEEDRGVILLLDERFLGAQYQGTFPREWSRIQTCRLGNLEEKLKYFWGNGRI</sequence>
<dbReference type="InterPro" id="IPR045028">
    <property type="entry name" value="DinG/Rad3-like"/>
</dbReference>
<dbReference type="Gene3D" id="1.10.30.20">
    <property type="entry name" value="Bacterial XPD DNA helicase, FeS cluster domain"/>
    <property type="match status" value="1"/>
</dbReference>
<dbReference type="EMBL" id="RHJS01000002">
    <property type="protein sequence ID" value="RRK31772.1"/>
    <property type="molecule type" value="Genomic_DNA"/>
</dbReference>
<dbReference type="GO" id="GO:0006281">
    <property type="term" value="P:DNA repair"/>
    <property type="evidence" value="ECO:0007669"/>
    <property type="project" value="UniProtKB-KW"/>
</dbReference>
<protein>
    <submittedName>
        <fullName evidence="15">ATP-dependent DNA helicase</fullName>
    </submittedName>
</protein>
<dbReference type="GO" id="GO:0016818">
    <property type="term" value="F:hydrolase activity, acting on acid anhydrides, in phosphorus-containing anhydrides"/>
    <property type="evidence" value="ECO:0007669"/>
    <property type="project" value="InterPro"/>
</dbReference>
<keyword evidence="4" id="KW-0227">DNA damage</keyword>
<evidence type="ECO:0000256" key="1">
    <source>
        <dbReference type="ARBA" id="ARBA00022485"/>
    </source>
</evidence>
<dbReference type="Gene3D" id="3.40.50.300">
    <property type="entry name" value="P-loop containing nucleotide triphosphate hydrolases"/>
    <property type="match status" value="2"/>
</dbReference>
<evidence type="ECO:0000256" key="6">
    <source>
        <dbReference type="ARBA" id="ARBA00022806"/>
    </source>
</evidence>
<gene>
    <name evidence="15" type="ORF">EBB54_10645</name>
</gene>
<comment type="caution">
    <text evidence="15">The sequence shown here is derived from an EMBL/GenBank/DDBJ whole genome shotgun (WGS) entry which is preliminary data.</text>
</comment>
<feature type="domain" description="Helicase ATP-binding" evidence="14">
    <location>
        <begin position="182"/>
        <end position="431"/>
    </location>
</feature>
<keyword evidence="3" id="KW-0547">Nucleotide-binding</keyword>
<evidence type="ECO:0000256" key="5">
    <source>
        <dbReference type="ARBA" id="ARBA00022801"/>
    </source>
</evidence>
<keyword evidence="12" id="KW-0413">Isomerase</keyword>
<name>A0A3R8JMI4_9FIRM</name>
<dbReference type="InterPro" id="IPR042493">
    <property type="entry name" value="XPD_DNA_FeS"/>
</dbReference>
<dbReference type="SUPFAM" id="SSF52540">
    <property type="entry name" value="P-loop containing nucleoside triphosphate hydrolases"/>
    <property type="match status" value="2"/>
</dbReference>
<evidence type="ECO:0000256" key="3">
    <source>
        <dbReference type="ARBA" id="ARBA00022741"/>
    </source>
</evidence>
<keyword evidence="16" id="KW-1185">Reference proteome</keyword>
<dbReference type="InterPro" id="IPR027417">
    <property type="entry name" value="P-loop_NTPase"/>
</dbReference>
<keyword evidence="11" id="KW-0234">DNA repair</keyword>
<dbReference type="GO" id="GO:0051539">
    <property type="term" value="F:4 iron, 4 sulfur cluster binding"/>
    <property type="evidence" value="ECO:0007669"/>
    <property type="project" value="UniProtKB-KW"/>
</dbReference>
<keyword evidence="7" id="KW-0067">ATP-binding</keyword>
<keyword evidence="9" id="KW-0411">Iron-sulfur</keyword>
<dbReference type="Pfam" id="PF13307">
    <property type="entry name" value="Helicase_C_2"/>
    <property type="match status" value="1"/>
</dbReference>
<dbReference type="GO" id="GO:0005524">
    <property type="term" value="F:ATP binding"/>
    <property type="evidence" value="ECO:0007669"/>
    <property type="project" value="UniProtKB-KW"/>
</dbReference>
<dbReference type="PANTHER" id="PTHR11472">
    <property type="entry name" value="DNA REPAIR DEAD HELICASE RAD3/XP-D SUBFAMILY MEMBER"/>
    <property type="match status" value="1"/>
</dbReference>
<keyword evidence="10" id="KW-0238">DNA-binding</keyword>
<dbReference type="AlphaFoldDB" id="A0A3R8JMI4"/>
<evidence type="ECO:0000313" key="15">
    <source>
        <dbReference type="EMBL" id="RRK31772.1"/>
    </source>
</evidence>
<dbReference type="InterPro" id="IPR006555">
    <property type="entry name" value="ATP-dep_Helicase_C"/>
</dbReference>
<dbReference type="InterPro" id="IPR011545">
    <property type="entry name" value="DEAD/DEAH_box_helicase_dom"/>
</dbReference>
<keyword evidence="5" id="KW-0378">Hydrolase</keyword>
<dbReference type="SMART" id="SM00488">
    <property type="entry name" value="DEXDc2"/>
    <property type="match status" value="1"/>
</dbReference>
<organism evidence="15 16">
    <name type="scientific">Schaedlerella arabinosiphila</name>
    <dbReference type="NCBI Taxonomy" id="2044587"/>
    <lineage>
        <taxon>Bacteria</taxon>
        <taxon>Bacillati</taxon>
        <taxon>Bacillota</taxon>
        <taxon>Clostridia</taxon>
        <taxon>Lachnospirales</taxon>
        <taxon>Lachnospiraceae</taxon>
        <taxon>Schaedlerella</taxon>
    </lineage>
</organism>
<evidence type="ECO:0000256" key="8">
    <source>
        <dbReference type="ARBA" id="ARBA00023004"/>
    </source>
</evidence>
<evidence type="ECO:0000256" key="10">
    <source>
        <dbReference type="ARBA" id="ARBA00023125"/>
    </source>
</evidence>
<keyword evidence="2" id="KW-0479">Metal-binding</keyword>
<dbReference type="Gene3D" id="1.10.275.40">
    <property type="match status" value="1"/>
</dbReference>
<dbReference type="InterPro" id="IPR014013">
    <property type="entry name" value="Helic_SF1/SF2_ATP-bd_DinG/Rad3"/>
</dbReference>
<evidence type="ECO:0000313" key="16">
    <source>
        <dbReference type="Proteomes" id="UP000274920"/>
    </source>
</evidence>
<dbReference type="GO" id="GO:0003678">
    <property type="term" value="F:DNA helicase activity"/>
    <property type="evidence" value="ECO:0007669"/>
    <property type="project" value="InterPro"/>
</dbReference>
<keyword evidence="8" id="KW-0408">Iron</keyword>
<dbReference type="SMART" id="SM00491">
    <property type="entry name" value="HELICc2"/>
    <property type="match status" value="1"/>
</dbReference>
<comment type="similarity">
    <text evidence="13">Belongs to the helicase family. DinG subfamily.</text>
</comment>
<dbReference type="RefSeq" id="WP_125127382.1">
    <property type="nucleotide sequence ID" value="NZ_RHJS01000002.1"/>
</dbReference>
<dbReference type="InterPro" id="IPR006554">
    <property type="entry name" value="Helicase-like_DEXD_c2"/>
</dbReference>